<gene>
    <name evidence="12" type="ORF">SAMN02910451_00400</name>
</gene>
<dbReference type="InterPro" id="IPR018044">
    <property type="entry name" value="Peptidase_S11"/>
</dbReference>
<dbReference type="GO" id="GO:0009252">
    <property type="term" value="P:peptidoglycan biosynthetic process"/>
    <property type="evidence" value="ECO:0007669"/>
    <property type="project" value="UniProtKB-KW"/>
</dbReference>
<dbReference type="GO" id="GO:0008360">
    <property type="term" value="P:regulation of cell shape"/>
    <property type="evidence" value="ECO:0007669"/>
    <property type="project" value="UniProtKB-KW"/>
</dbReference>
<keyword evidence="10" id="KW-0472">Membrane</keyword>
<dbReference type="SUPFAM" id="SSF56601">
    <property type="entry name" value="beta-lactamase/transpeptidase-like"/>
    <property type="match status" value="1"/>
</dbReference>
<keyword evidence="10" id="KW-1133">Transmembrane helix</keyword>
<evidence type="ECO:0000256" key="5">
    <source>
        <dbReference type="ARBA" id="ARBA00022984"/>
    </source>
</evidence>
<feature type="binding site" evidence="8">
    <location>
        <position position="339"/>
    </location>
    <ligand>
        <name>substrate</name>
    </ligand>
</feature>
<keyword evidence="3" id="KW-0378">Hydrolase</keyword>
<evidence type="ECO:0000313" key="12">
    <source>
        <dbReference type="EMBL" id="SCX82209.1"/>
    </source>
</evidence>
<dbReference type="OrthoDB" id="9791132at2"/>
<keyword evidence="2" id="KW-0732">Signal</keyword>
<feature type="active site" evidence="7">
    <location>
        <position position="226"/>
    </location>
</feature>
<comment type="similarity">
    <text evidence="1 9">Belongs to the peptidase S11 family.</text>
</comment>
<keyword evidence="12" id="KW-0645">Protease</keyword>
<evidence type="ECO:0000256" key="4">
    <source>
        <dbReference type="ARBA" id="ARBA00022960"/>
    </source>
</evidence>
<evidence type="ECO:0000256" key="2">
    <source>
        <dbReference type="ARBA" id="ARBA00022729"/>
    </source>
</evidence>
<evidence type="ECO:0000256" key="1">
    <source>
        <dbReference type="ARBA" id="ARBA00007164"/>
    </source>
</evidence>
<feature type="active site" description="Acyl-ester intermediate" evidence="7">
    <location>
        <position position="166"/>
    </location>
</feature>
<dbReference type="Pfam" id="PF00768">
    <property type="entry name" value="Peptidase_S11"/>
    <property type="match status" value="1"/>
</dbReference>
<dbReference type="InterPro" id="IPR012338">
    <property type="entry name" value="Beta-lactam/transpept-like"/>
</dbReference>
<dbReference type="EMBL" id="FMUR01000004">
    <property type="protein sequence ID" value="SCX82209.1"/>
    <property type="molecule type" value="Genomic_DNA"/>
</dbReference>
<dbReference type="Gene3D" id="3.40.710.10">
    <property type="entry name" value="DD-peptidase/beta-lactamase superfamily"/>
    <property type="match status" value="1"/>
</dbReference>
<feature type="transmembrane region" description="Helical" evidence="10">
    <location>
        <begin position="37"/>
        <end position="59"/>
    </location>
</feature>
<dbReference type="Proteomes" id="UP000183047">
    <property type="component" value="Unassembled WGS sequence"/>
</dbReference>
<evidence type="ECO:0000256" key="10">
    <source>
        <dbReference type="SAM" id="Phobius"/>
    </source>
</evidence>
<dbReference type="GO" id="GO:0071555">
    <property type="term" value="P:cell wall organization"/>
    <property type="evidence" value="ECO:0007669"/>
    <property type="project" value="UniProtKB-KW"/>
</dbReference>
<dbReference type="PRINTS" id="PR00725">
    <property type="entry name" value="DADACBPTASE1"/>
</dbReference>
<feature type="domain" description="Peptidase S11 D-alanyl-D-alanine carboxypeptidase A N-terminal" evidence="11">
    <location>
        <begin position="132"/>
        <end position="351"/>
    </location>
</feature>
<evidence type="ECO:0000256" key="6">
    <source>
        <dbReference type="ARBA" id="ARBA00023316"/>
    </source>
</evidence>
<reference evidence="13" key="1">
    <citation type="submission" date="2016-10" db="EMBL/GenBank/DDBJ databases">
        <authorList>
            <person name="Varghese N."/>
            <person name="Submissions S."/>
        </authorList>
    </citation>
    <scope>NUCLEOTIDE SEQUENCE [LARGE SCALE GENOMIC DNA]</scope>
    <source>
        <strain evidence="13">XBD2006</strain>
    </source>
</reference>
<dbReference type="GO" id="GO:0009002">
    <property type="term" value="F:serine-type D-Ala-D-Ala carboxypeptidase activity"/>
    <property type="evidence" value="ECO:0007669"/>
    <property type="project" value="InterPro"/>
</dbReference>
<evidence type="ECO:0000256" key="9">
    <source>
        <dbReference type="RuleBase" id="RU004016"/>
    </source>
</evidence>
<protein>
    <submittedName>
        <fullName evidence="12">D-alanyl-D-alanine carboxypeptidase (Penicillin-binding protein 5/6)</fullName>
    </submittedName>
</protein>
<keyword evidence="13" id="KW-1185">Reference proteome</keyword>
<dbReference type="PANTHER" id="PTHR21581">
    <property type="entry name" value="D-ALANYL-D-ALANINE CARBOXYPEPTIDASE"/>
    <property type="match status" value="1"/>
</dbReference>
<dbReference type="AlphaFoldDB" id="A0A1G5AWE4"/>
<accession>A0A1G5AWE4</accession>
<dbReference type="InterPro" id="IPR001967">
    <property type="entry name" value="Peptidase_S11_N"/>
</dbReference>
<name>A0A1G5AWE4_9FIRM</name>
<sequence length="411" mass="45668">MRNSRKRRRSLGRRTYRKRNGQRLSVREYKLRRRKEIIVHTVSLAAGVALLVTVFVFIISKVHITLPKDGPFDTMTEQGDDEVAHDIVDTEIKEVELNPFLEKSEDARSFFKGYKVDYMETNVAHLNSNNKEKEDFVASSYAVLLDLDTGKVIAGRGAKTRMFPASMTKILTVLVAAEHIKSLDDEYEINEGIVKYVLENDCSNVGLDVGDKQTVKDLMYGTILKSGADAAIGLAEYVAGSQEAFVELMNQKVAELGLSGSAHFTNCVGIFDEDLYCTPLDIAIILKAAEENKLCHEILSTKEYTTSPTKAAPNGINISNLFIRRIEDKDTLGTVMGAKTGYVHQAGSCAASYEVSATGKHYICVTAKSWSSWRCIYDHVAIYTSFVDKTPEEIANEDSENIEASKEASKQ</sequence>
<feature type="active site" description="Proton acceptor" evidence="7">
    <location>
        <position position="169"/>
    </location>
</feature>
<organism evidence="12 13">
    <name type="scientific">Butyrivibrio hungatei</name>
    <dbReference type="NCBI Taxonomy" id="185008"/>
    <lineage>
        <taxon>Bacteria</taxon>
        <taxon>Bacillati</taxon>
        <taxon>Bacillota</taxon>
        <taxon>Clostridia</taxon>
        <taxon>Lachnospirales</taxon>
        <taxon>Lachnospiraceae</taxon>
        <taxon>Butyrivibrio</taxon>
    </lineage>
</organism>
<evidence type="ECO:0000256" key="8">
    <source>
        <dbReference type="PIRSR" id="PIRSR618044-2"/>
    </source>
</evidence>
<proteinExistence type="inferred from homology"/>
<keyword evidence="12" id="KW-0121">Carboxypeptidase</keyword>
<dbReference type="GO" id="GO:0006508">
    <property type="term" value="P:proteolysis"/>
    <property type="evidence" value="ECO:0007669"/>
    <property type="project" value="InterPro"/>
</dbReference>
<dbReference type="PANTHER" id="PTHR21581:SF6">
    <property type="entry name" value="TRAFFICKING PROTEIN PARTICLE COMPLEX SUBUNIT 12"/>
    <property type="match status" value="1"/>
</dbReference>
<keyword evidence="6" id="KW-0961">Cell wall biogenesis/degradation</keyword>
<keyword evidence="10" id="KW-0812">Transmembrane</keyword>
<evidence type="ECO:0000256" key="3">
    <source>
        <dbReference type="ARBA" id="ARBA00022801"/>
    </source>
</evidence>
<evidence type="ECO:0000259" key="11">
    <source>
        <dbReference type="Pfam" id="PF00768"/>
    </source>
</evidence>
<evidence type="ECO:0000313" key="13">
    <source>
        <dbReference type="Proteomes" id="UP000183047"/>
    </source>
</evidence>
<evidence type="ECO:0000256" key="7">
    <source>
        <dbReference type="PIRSR" id="PIRSR618044-1"/>
    </source>
</evidence>
<dbReference type="RefSeq" id="WP_074461207.1">
    <property type="nucleotide sequence ID" value="NZ_FMUR01000004.1"/>
</dbReference>
<keyword evidence="4" id="KW-0133">Cell shape</keyword>
<keyword evidence="5" id="KW-0573">Peptidoglycan synthesis</keyword>